<proteinExistence type="predicted"/>
<organism evidence="1 2">
    <name type="scientific">Phaeosphaeria nodorum (strain SN15 / ATCC MYA-4574 / FGSC 10173)</name>
    <name type="common">Glume blotch fungus</name>
    <name type="synonym">Parastagonospora nodorum</name>
    <dbReference type="NCBI Taxonomy" id="321614"/>
    <lineage>
        <taxon>Eukaryota</taxon>
        <taxon>Fungi</taxon>
        <taxon>Dikarya</taxon>
        <taxon>Ascomycota</taxon>
        <taxon>Pezizomycotina</taxon>
        <taxon>Dothideomycetes</taxon>
        <taxon>Pleosporomycetidae</taxon>
        <taxon>Pleosporales</taxon>
        <taxon>Pleosporineae</taxon>
        <taxon>Phaeosphaeriaceae</taxon>
        <taxon>Parastagonospora</taxon>
    </lineage>
</organism>
<reference evidence="2" key="1">
    <citation type="journal article" date="2021" name="BMC Genomics">
        <title>Chromosome-level genome assembly and manually-curated proteome of model necrotroph Parastagonospora nodorum Sn15 reveals a genome-wide trove of candidate effector homologs, and redundancy of virulence-related functions within an accessory chromosome.</title>
        <authorList>
            <person name="Bertazzoni S."/>
            <person name="Jones D.A.B."/>
            <person name="Phan H.T."/>
            <person name="Tan K.-C."/>
            <person name="Hane J.K."/>
        </authorList>
    </citation>
    <scope>NUCLEOTIDE SEQUENCE [LARGE SCALE GENOMIC DNA]</scope>
    <source>
        <strain evidence="2">SN15 / ATCC MYA-4574 / FGSC 10173)</strain>
    </source>
</reference>
<accession>A0A7U2I264</accession>
<dbReference type="Proteomes" id="UP000663193">
    <property type="component" value="Chromosome 9"/>
</dbReference>
<protein>
    <submittedName>
        <fullName evidence="1">Uncharacterized protein</fullName>
    </submittedName>
</protein>
<gene>
    <name evidence="1" type="ORF">JI435_304610</name>
</gene>
<dbReference type="AlphaFoldDB" id="A0A7U2I264"/>
<keyword evidence="2" id="KW-1185">Reference proteome</keyword>
<evidence type="ECO:0000313" key="1">
    <source>
        <dbReference type="EMBL" id="QRC99058.1"/>
    </source>
</evidence>
<evidence type="ECO:0000313" key="2">
    <source>
        <dbReference type="Proteomes" id="UP000663193"/>
    </source>
</evidence>
<dbReference type="VEuPathDB" id="FungiDB:JI435_304610"/>
<sequence length="71" mass="8212">MISWLSLLHRPYEDRVAKNCDNVHPKLKSSSPREVSKASNSLESLVLSIRTDHVLFCTVFHHVCECYLRTN</sequence>
<name>A0A7U2I264_PHANO</name>
<dbReference type="EMBL" id="CP069031">
    <property type="protein sequence ID" value="QRC99058.1"/>
    <property type="molecule type" value="Genomic_DNA"/>
</dbReference>